<name>A0ABR2L8D7_9EUKA</name>
<comment type="caution">
    <text evidence="1">The sequence shown here is derived from an EMBL/GenBank/DDBJ whole genome shotgun (WGS) entry which is preliminary data.</text>
</comment>
<dbReference type="Proteomes" id="UP001470230">
    <property type="component" value="Unassembled WGS sequence"/>
</dbReference>
<protein>
    <recommendedName>
        <fullName evidence="3">Initiator binding domain-containing protein</fullName>
    </recommendedName>
</protein>
<sequence length="154" mass="18041">MPPKNEIPDAVAREPPASFHKMNKSDFCWLSDKIYIDFKVKNKKYRADLGLLAFIAYDLPFIKRCYTVKWGVGVWIEIDNNRYYSKKKWNVLLNDEKVPIEYEQTYENGITMRLMRSKLIQDGKIIPLDISGQNGAFVYSIHPLLLPIRILKTL</sequence>
<evidence type="ECO:0008006" key="3">
    <source>
        <dbReference type="Google" id="ProtNLM"/>
    </source>
</evidence>
<reference evidence="1 2" key="1">
    <citation type="submission" date="2024-04" db="EMBL/GenBank/DDBJ databases">
        <title>Tritrichomonas musculus Genome.</title>
        <authorList>
            <person name="Alves-Ferreira E."/>
            <person name="Grigg M."/>
            <person name="Lorenzi H."/>
            <person name="Galac M."/>
        </authorList>
    </citation>
    <scope>NUCLEOTIDE SEQUENCE [LARGE SCALE GENOMIC DNA]</scope>
    <source>
        <strain evidence="1 2">EAF2021</strain>
    </source>
</reference>
<organism evidence="1 2">
    <name type="scientific">Tritrichomonas musculus</name>
    <dbReference type="NCBI Taxonomy" id="1915356"/>
    <lineage>
        <taxon>Eukaryota</taxon>
        <taxon>Metamonada</taxon>
        <taxon>Parabasalia</taxon>
        <taxon>Tritrichomonadida</taxon>
        <taxon>Tritrichomonadidae</taxon>
        <taxon>Tritrichomonas</taxon>
    </lineage>
</organism>
<gene>
    <name evidence="1" type="ORF">M9Y10_001626</name>
</gene>
<accession>A0ABR2L8D7</accession>
<dbReference type="EMBL" id="JAPFFF010000001">
    <property type="protein sequence ID" value="KAK8899313.1"/>
    <property type="molecule type" value="Genomic_DNA"/>
</dbReference>
<evidence type="ECO:0000313" key="2">
    <source>
        <dbReference type="Proteomes" id="UP001470230"/>
    </source>
</evidence>
<proteinExistence type="predicted"/>
<evidence type="ECO:0000313" key="1">
    <source>
        <dbReference type="EMBL" id="KAK8899313.1"/>
    </source>
</evidence>
<keyword evidence="2" id="KW-1185">Reference proteome</keyword>